<evidence type="ECO:0000256" key="1">
    <source>
        <dbReference type="SAM" id="MobiDB-lite"/>
    </source>
</evidence>
<dbReference type="SUPFAM" id="SSF102848">
    <property type="entry name" value="NSFL1 (p97 ATPase) cofactor p47, SEP domain"/>
    <property type="match status" value="1"/>
</dbReference>
<dbReference type="GO" id="GO:0005829">
    <property type="term" value="C:cytosol"/>
    <property type="evidence" value="ECO:0007669"/>
    <property type="project" value="TreeGrafter"/>
</dbReference>
<dbReference type="GO" id="GO:0043161">
    <property type="term" value="P:proteasome-mediated ubiquitin-dependent protein catabolic process"/>
    <property type="evidence" value="ECO:0007669"/>
    <property type="project" value="TreeGrafter"/>
</dbReference>
<dbReference type="Proteomes" id="UP001291623">
    <property type="component" value="Unassembled WGS sequence"/>
</dbReference>
<name>A0AAE1UTQ2_9SOLA</name>
<dbReference type="GO" id="GO:0000045">
    <property type="term" value="P:autophagosome assembly"/>
    <property type="evidence" value="ECO:0007669"/>
    <property type="project" value="TreeGrafter"/>
</dbReference>
<dbReference type="GO" id="GO:0043130">
    <property type="term" value="F:ubiquitin binding"/>
    <property type="evidence" value="ECO:0007669"/>
    <property type="project" value="TreeGrafter"/>
</dbReference>
<dbReference type="InterPro" id="IPR036241">
    <property type="entry name" value="NSFL1C_SEP_dom_sf"/>
</dbReference>
<dbReference type="GO" id="GO:0007030">
    <property type="term" value="P:Golgi organization"/>
    <property type="evidence" value="ECO:0007669"/>
    <property type="project" value="TreeGrafter"/>
</dbReference>
<feature type="compositionally biased region" description="Basic and acidic residues" evidence="1">
    <location>
        <begin position="9"/>
        <end position="20"/>
    </location>
</feature>
<dbReference type="PANTHER" id="PTHR23333:SF20">
    <property type="entry name" value="NSFL1 COFACTOR P47"/>
    <property type="match status" value="1"/>
</dbReference>
<evidence type="ECO:0000259" key="2">
    <source>
        <dbReference type="PROSITE" id="PS51399"/>
    </source>
</evidence>
<dbReference type="Gene3D" id="3.30.420.210">
    <property type="entry name" value="SEP domain"/>
    <property type="match status" value="1"/>
</dbReference>
<organism evidence="3 4">
    <name type="scientific">Anisodus tanguticus</name>
    <dbReference type="NCBI Taxonomy" id="243964"/>
    <lineage>
        <taxon>Eukaryota</taxon>
        <taxon>Viridiplantae</taxon>
        <taxon>Streptophyta</taxon>
        <taxon>Embryophyta</taxon>
        <taxon>Tracheophyta</taxon>
        <taxon>Spermatophyta</taxon>
        <taxon>Magnoliopsida</taxon>
        <taxon>eudicotyledons</taxon>
        <taxon>Gunneridae</taxon>
        <taxon>Pentapetalae</taxon>
        <taxon>asterids</taxon>
        <taxon>lamiids</taxon>
        <taxon>Solanales</taxon>
        <taxon>Solanaceae</taxon>
        <taxon>Solanoideae</taxon>
        <taxon>Hyoscyameae</taxon>
        <taxon>Anisodus</taxon>
    </lineage>
</organism>
<feature type="domain" description="SEP" evidence="2">
    <location>
        <begin position="94"/>
        <end position="160"/>
    </location>
</feature>
<dbReference type="GO" id="GO:0005634">
    <property type="term" value="C:nucleus"/>
    <property type="evidence" value="ECO:0007669"/>
    <property type="project" value="TreeGrafter"/>
</dbReference>
<dbReference type="PANTHER" id="PTHR23333">
    <property type="entry name" value="UBX DOMAIN CONTAINING PROTEIN"/>
    <property type="match status" value="1"/>
</dbReference>
<feature type="compositionally biased region" description="Basic and acidic residues" evidence="1">
    <location>
        <begin position="44"/>
        <end position="53"/>
    </location>
</feature>
<dbReference type="InterPro" id="IPR012989">
    <property type="entry name" value="SEP_domain"/>
</dbReference>
<evidence type="ECO:0000313" key="3">
    <source>
        <dbReference type="EMBL" id="KAK4337060.1"/>
    </source>
</evidence>
<dbReference type="PROSITE" id="PS51399">
    <property type="entry name" value="SEP"/>
    <property type="match status" value="1"/>
</dbReference>
<dbReference type="GO" id="GO:0061025">
    <property type="term" value="P:membrane fusion"/>
    <property type="evidence" value="ECO:0007669"/>
    <property type="project" value="TreeGrafter"/>
</dbReference>
<accession>A0AAE1UTQ2</accession>
<sequence length="193" mass="21463">MENINTLKSIKEKDKKKNNDDNQQAFYAGGSRHSGQQILGPPKATDEIIKDLFKSALEAGAQPTENEDGVIDDKPSESFPDNLKPESSSSSKKPTVRKLKLWRNGFSIDDGKLRSYDEPENLEFIASVKKGEIPQELINETRGKETIDISISDYRPVSPNSEKANEENAIKTLDTDLSKPTTKIQVRLADGTK</sequence>
<dbReference type="AlphaFoldDB" id="A0AAE1UTQ2"/>
<dbReference type="Pfam" id="PF08059">
    <property type="entry name" value="SEP"/>
    <property type="match status" value="1"/>
</dbReference>
<evidence type="ECO:0000313" key="4">
    <source>
        <dbReference type="Proteomes" id="UP001291623"/>
    </source>
</evidence>
<comment type="caution">
    <text evidence="3">The sequence shown here is derived from an EMBL/GenBank/DDBJ whole genome shotgun (WGS) entry which is preliminary data.</text>
</comment>
<dbReference type="SMART" id="SM00553">
    <property type="entry name" value="SEP"/>
    <property type="match status" value="1"/>
</dbReference>
<feature type="region of interest" description="Disordered" evidence="1">
    <location>
        <begin position="1"/>
        <end position="96"/>
    </location>
</feature>
<reference evidence="3" key="1">
    <citation type="submission" date="2023-12" db="EMBL/GenBank/DDBJ databases">
        <title>Genome assembly of Anisodus tanguticus.</title>
        <authorList>
            <person name="Wang Y.-J."/>
        </authorList>
    </citation>
    <scope>NUCLEOTIDE SEQUENCE</scope>
    <source>
        <strain evidence="3">KB-2021</strain>
        <tissue evidence="3">Leaf</tissue>
    </source>
</reference>
<proteinExistence type="predicted"/>
<dbReference type="FunFam" id="3.30.420.210:FF:000002">
    <property type="entry name" value="UBX domain-containing protein 1"/>
    <property type="match status" value="1"/>
</dbReference>
<keyword evidence="4" id="KW-1185">Reference proteome</keyword>
<gene>
    <name evidence="3" type="ORF">RND71_043756</name>
</gene>
<protein>
    <recommendedName>
        <fullName evidence="2">SEP domain-containing protein</fullName>
    </recommendedName>
</protein>
<dbReference type="GO" id="GO:0031468">
    <property type="term" value="P:nuclear membrane reassembly"/>
    <property type="evidence" value="ECO:0007669"/>
    <property type="project" value="TreeGrafter"/>
</dbReference>
<dbReference type="EMBL" id="JAVYJV010000058">
    <property type="protein sequence ID" value="KAK4337060.1"/>
    <property type="molecule type" value="Genomic_DNA"/>
</dbReference>